<proteinExistence type="predicted"/>
<dbReference type="InterPro" id="IPR018247">
    <property type="entry name" value="EF_Hand_1_Ca_BS"/>
</dbReference>
<dbReference type="PROSITE" id="PS00018">
    <property type="entry name" value="EF_HAND_1"/>
    <property type="match status" value="1"/>
</dbReference>
<dbReference type="PANTHER" id="PTHR24045:SF0">
    <property type="entry name" value="N-ACETYLGLUCOSAMINE-1-PHOSPHOTRANSFERASE SUBUNITS ALPHA_BETA"/>
    <property type="match status" value="1"/>
</dbReference>
<dbReference type="HOGENOM" id="CLU_005484_2_1_1"/>
<keyword evidence="2" id="KW-1133">Transmembrane helix</keyword>
<evidence type="ECO:0000259" key="3">
    <source>
        <dbReference type="PROSITE" id="PS50222"/>
    </source>
</evidence>
<keyword evidence="1" id="KW-0808">Transferase</keyword>
<keyword evidence="2" id="KW-0472">Membrane</keyword>
<dbReference type="KEGG" id="mlr:MELLADRAFT_118379"/>
<keyword evidence="2" id="KW-0812">Transmembrane</keyword>
<gene>
    <name evidence="4" type="ORF">MELLADRAFT_118379</name>
</gene>
<dbReference type="VEuPathDB" id="FungiDB:MELLADRAFT_118379"/>
<dbReference type="GO" id="GO:0005509">
    <property type="term" value="F:calcium ion binding"/>
    <property type="evidence" value="ECO:0007669"/>
    <property type="project" value="InterPro"/>
</dbReference>
<dbReference type="InterPro" id="IPR047141">
    <property type="entry name" value="Stealth"/>
</dbReference>
<dbReference type="OrthoDB" id="263283at2759"/>
<dbReference type="PANTHER" id="PTHR24045">
    <property type="match status" value="1"/>
</dbReference>
<dbReference type="Pfam" id="PF17102">
    <property type="entry name" value="Stealth_CR3"/>
    <property type="match status" value="1"/>
</dbReference>
<accession>F4S8K3</accession>
<protein>
    <recommendedName>
        <fullName evidence="3">EF-hand domain-containing protein</fullName>
    </recommendedName>
</protein>
<dbReference type="PROSITE" id="PS50222">
    <property type="entry name" value="EF_HAND_2"/>
    <property type="match status" value="1"/>
</dbReference>
<dbReference type="GO" id="GO:0005794">
    <property type="term" value="C:Golgi apparatus"/>
    <property type="evidence" value="ECO:0007669"/>
    <property type="project" value="TreeGrafter"/>
</dbReference>
<dbReference type="InterPro" id="IPR031357">
    <property type="entry name" value="Stealth_CR3"/>
</dbReference>
<evidence type="ECO:0000313" key="4">
    <source>
        <dbReference type="EMBL" id="EGF99055.1"/>
    </source>
</evidence>
<dbReference type="AlphaFoldDB" id="F4S8K3"/>
<dbReference type="RefSeq" id="XP_007417731.1">
    <property type="nucleotide sequence ID" value="XM_007417669.1"/>
</dbReference>
<sequence length="723" mass="82959">MVLISFKSISPITSPILPTYHHHHHSFHHSIHHLLLIYYKLILLFLFFLIFYLSYFTNLINHHFNQSYQFHSTKSSTKFYEFDFSNQSTTTTFNIPGWIKLNALPITSLLEKPSGLSIQPINPISECESNWISAGIPCLSLQNQSTPLDILWTWVNGTSTQKKQTYSTKQLPDYLFRQHDELRYSIRSVLTSIPSTLINQLHLFTEDICGSNLPFDRFGSIPTWLNTTFIDRQIALHHHSQAFHVSVNYLKAWKPFQNYSSNDHSILQSNSIQWRKSVVPSHNSLAIESQIPHLENLGKTLLYMNDDTFLLRPFSSGDLMTSSYGPVFRIQWDLNVQDRPPTSRPLSIGSNGEWPSLGYSNWLLSNRFGCRDRRYLHHVAKVLPVDSMKELSAIWADELSESASSAFRSQLPEVNLPFLTTWYHIEKHRESILYSYIMLKSDLNSDGKISSNEFQLMLKDLSIKPNQRILQVQTPSRLTNHPNMIRKVLKDSDYPLQTQYAWVSSDGYPLQSNSNHQLPNYSSTNPPDQTFCEIDVEVCFGNLNDLVNRNGELKSEDLFKRIGFEQVRCGDCLVTKIVGESGLANSLEFALPSSTSPSTTWFFGFFKRVGFGGMGKKRKEGVVGVEKSWENLKVWGKNVRGDEKRQIGISLLKKYQYVIGNTPNTFRALTSEIGAKKFLEPLIVNQDSVAMVTVNDLIVESGAIRVFKNWLNQLWSEKLDFEI</sequence>
<evidence type="ECO:0000256" key="2">
    <source>
        <dbReference type="SAM" id="Phobius"/>
    </source>
</evidence>
<reference evidence="5" key="1">
    <citation type="journal article" date="2011" name="Proc. Natl. Acad. Sci. U.S.A.">
        <title>Obligate biotrophy features unraveled by the genomic analysis of rust fungi.</title>
        <authorList>
            <person name="Duplessis S."/>
            <person name="Cuomo C.A."/>
            <person name="Lin Y.-C."/>
            <person name="Aerts A."/>
            <person name="Tisserant E."/>
            <person name="Veneault-Fourrey C."/>
            <person name="Joly D.L."/>
            <person name="Hacquard S."/>
            <person name="Amselem J."/>
            <person name="Cantarel B.L."/>
            <person name="Chiu R."/>
            <person name="Coutinho P.M."/>
            <person name="Feau N."/>
            <person name="Field M."/>
            <person name="Frey P."/>
            <person name="Gelhaye E."/>
            <person name="Goldberg J."/>
            <person name="Grabherr M.G."/>
            <person name="Kodira C.D."/>
            <person name="Kohler A."/>
            <person name="Kuees U."/>
            <person name="Lindquist E.A."/>
            <person name="Lucas S.M."/>
            <person name="Mago R."/>
            <person name="Mauceli E."/>
            <person name="Morin E."/>
            <person name="Murat C."/>
            <person name="Pangilinan J.L."/>
            <person name="Park R."/>
            <person name="Pearson M."/>
            <person name="Quesneville H."/>
            <person name="Rouhier N."/>
            <person name="Sakthikumar S."/>
            <person name="Salamov A.A."/>
            <person name="Schmutz J."/>
            <person name="Selles B."/>
            <person name="Shapiro H."/>
            <person name="Tanguay P."/>
            <person name="Tuskan G.A."/>
            <person name="Henrissat B."/>
            <person name="Van de Peer Y."/>
            <person name="Rouze P."/>
            <person name="Ellis J.G."/>
            <person name="Dodds P.N."/>
            <person name="Schein J.E."/>
            <person name="Zhong S."/>
            <person name="Hamelin R.C."/>
            <person name="Grigoriev I.V."/>
            <person name="Szabo L.J."/>
            <person name="Martin F."/>
        </authorList>
    </citation>
    <scope>NUCLEOTIDE SEQUENCE [LARGE SCALE GENOMIC DNA]</scope>
    <source>
        <strain evidence="5">98AG31 / pathotype 3-4-7</strain>
    </source>
</reference>
<dbReference type="InterPro" id="IPR002048">
    <property type="entry name" value="EF_hand_dom"/>
</dbReference>
<evidence type="ECO:0000313" key="5">
    <source>
        <dbReference type="Proteomes" id="UP000001072"/>
    </source>
</evidence>
<evidence type="ECO:0000256" key="1">
    <source>
        <dbReference type="ARBA" id="ARBA00022679"/>
    </source>
</evidence>
<dbReference type="EMBL" id="GL883165">
    <property type="protein sequence ID" value="EGF99055.1"/>
    <property type="molecule type" value="Genomic_DNA"/>
</dbReference>
<dbReference type="GO" id="GO:0046835">
    <property type="term" value="P:carbohydrate phosphorylation"/>
    <property type="evidence" value="ECO:0007669"/>
    <property type="project" value="TreeGrafter"/>
</dbReference>
<dbReference type="eggNOG" id="ENOG502QQMR">
    <property type="taxonomic scope" value="Eukaryota"/>
</dbReference>
<dbReference type="GO" id="GO:0003976">
    <property type="term" value="F:UDP-N-acetylglucosamine-lysosomal-enzyme N-acetylglucosaminephosphotransferase activity"/>
    <property type="evidence" value="ECO:0007669"/>
    <property type="project" value="TreeGrafter"/>
</dbReference>
<feature type="transmembrane region" description="Helical" evidence="2">
    <location>
        <begin position="37"/>
        <end position="56"/>
    </location>
</feature>
<dbReference type="GeneID" id="18926218"/>
<keyword evidence="5" id="KW-1185">Reference proteome</keyword>
<dbReference type="InParanoid" id="F4S8K3"/>
<feature type="domain" description="EF-hand" evidence="3">
    <location>
        <begin position="429"/>
        <end position="464"/>
    </location>
</feature>
<organism evidence="5">
    <name type="scientific">Melampsora larici-populina (strain 98AG31 / pathotype 3-4-7)</name>
    <name type="common">Poplar leaf rust fungus</name>
    <dbReference type="NCBI Taxonomy" id="747676"/>
    <lineage>
        <taxon>Eukaryota</taxon>
        <taxon>Fungi</taxon>
        <taxon>Dikarya</taxon>
        <taxon>Basidiomycota</taxon>
        <taxon>Pucciniomycotina</taxon>
        <taxon>Pucciniomycetes</taxon>
        <taxon>Pucciniales</taxon>
        <taxon>Melampsoraceae</taxon>
        <taxon>Melampsora</taxon>
    </lineage>
</organism>
<name>F4S8K3_MELLP</name>
<dbReference type="Proteomes" id="UP000001072">
    <property type="component" value="Unassembled WGS sequence"/>
</dbReference>